<feature type="compositionally biased region" description="Acidic residues" evidence="1">
    <location>
        <begin position="47"/>
        <end position="58"/>
    </location>
</feature>
<keyword evidence="3" id="KW-1185">Reference proteome</keyword>
<dbReference type="EMBL" id="LODT01000047">
    <property type="protein sequence ID" value="KYQ88782.1"/>
    <property type="molecule type" value="Genomic_DNA"/>
</dbReference>
<gene>
    <name evidence="2" type="ORF">DLAC_10575</name>
</gene>
<dbReference type="OrthoDB" id="21090at2759"/>
<evidence type="ECO:0000313" key="3">
    <source>
        <dbReference type="Proteomes" id="UP000076078"/>
    </source>
</evidence>
<comment type="caution">
    <text evidence="2">The sequence shown here is derived from an EMBL/GenBank/DDBJ whole genome shotgun (WGS) entry which is preliminary data.</text>
</comment>
<evidence type="ECO:0000313" key="2">
    <source>
        <dbReference type="EMBL" id="KYQ88782.1"/>
    </source>
</evidence>
<feature type="region of interest" description="Disordered" evidence="1">
    <location>
        <begin position="493"/>
        <end position="557"/>
    </location>
</feature>
<protein>
    <submittedName>
        <fullName evidence="2">Uncharacterized protein</fullName>
    </submittedName>
</protein>
<feature type="region of interest" description="Disordered" evidence="1">
    <location>
        <begin position="43"/>
        <end position="90"/>
    </location>
</feature>
<dbReference type="Proteomes" id="UP000076078">
    <property type="component" value="Unassembled WGS sequence"/>
</dbReference>
<dbReference type="AlphaFoldDB" id="A0A151Z490"/>
<reference evidence="2 3" key="1">
    <citation type="submission" date="2015-12" db="EMBL/GenBank/DDBJ databases">
        <title>Dictyostelia acquired genes for synthesis and detection of signals that induce cell-type specialization by lateral gene transfer from prokaryotes.</title>
        <authorList>
            <person name="Gloeckner G."/>
            <person name="Schaap P."/>
        </authorList>
    </citation>
    <scope>NUCLEOTIDE SEQUENCE [LARGE SCALE GENOMIC DNA]</scope>
    <source>
        <strain evidence="2 3">TK</strain>
    </source>
</reference>
<organism evidence="2 3">
    <name type="scientific">Tieghemostelium lacteum</name>
    <name type="common">Slime mold</name>
    <name type="synonym">Dictyostelium lacteum</name>
    <dbReference type="NCBI Taxonomy" id="361077"/>
    <lineage>
        <taxon>Eukaryota</taxon>
        <taxon>Amoebozoa</taxon>
        <taxon>Evosea</taxon>
        <taxon>Eumycetozoa</taxon>
        <taxon>Dictyostelia</taxon>
        <taxon>Dictyosteliales</taxon>
        <taxon>Raperosteliaceae</taxon>
        <taxon>Tieghemostelium</taxon>
    </lineage>
</organism>
<dbReference type="InParanoid" id="A0A151Z490"/>
<evidence type="ECO:0000256" key="1">
    <source>
        <dbReference type="SAM" id="MobiDB-lite"/>
    </source>
</evidence>
<name>A0A151Z490_TIELA</name>
<proteinExistence type="predicted"/>
<dbReference type="OMA" id="SMMTSFD"/>
<feature type="compositionally biased region" description="Basic and acidic residues" evidence="1">
    <location>
        <begin position="507"/>
        <end position="516"/>
    </location>
</feature>
<accession>A0A151Z490</accession>
<feature type="compositionally biased region" description="Basic and acidic residues" evidence="1">
    <location>
        <begin position="78"/>
        <end position="90"/>
    </location>
</feature>
<feature type="compositionally biased region" description="Acidic residues" evidence="1">
    <location>
        <begin position="517"/>
        <end position="532"/>
    </location>
</feature>
<sequence length="557" mass="64816">MTKKRVLDKETTSHKNKAIKLDKKIKLEQSEDVDIKEKEIKIKIEEDSSNEQEPEVNDTEMVVDVNLTTKNEDEDEKEKENTEEKQILEKKKKEDSYNKKLAQRFIETMTSTFMQTYTLDDGKELKKNRLRDFYFEAIHNVRHGGIREELFKAQSWGKFFYLVKEHLSKLKVEHELDKPEDDNEVQDSKVPKEILKNLFHSNAIGGNDNLLYLLENNQNDISHLYTSSILKQNIPIYILSSFYNQLSQSSKGIDINNLLEKFIMFSLTFSNFNSIDIFNNLLNNLNLNQDNSSIEKTYQLIKKYITIVVIPNLEKRDENFENEKSFVDLATHLLKISLVLNNEKTTNNDFSIILILLGQSKYLGKIVSILSSFDFNDSIYKYTTGKINLISLLFEQFIKDSNLYPPTNTLNYLKSRILCEKGIILLQKLKDPLLTKLKITSSSLIPPEAFITFLSKNNQLLKKTHKNMTDIQALRLLKLVDLEEILNQYLQNETNNSNEEEESNEFTFDKSGKKENDNDDNNQIEQKEEDDGLGAKSLLEFLDEDDLLSSDDDNKNE</sequence>
<feature type="compositionally biased region" description="Acidic residues" evidence="1">
    <location>
        <begin position="541"/>
        <end position="551"/>
    </location>
</feature>